<keyword evidence="3" id="KW-1185">Reference proteome</keyword>
<organism evidence="2 3">
    <name type="scientific">Dictyobacter formicarum</name>
    <dbReference type="NCBI Taxonomy" id="2778368"/>
    <lineage>
        <taxon>Bacteria</taxon>
        <taxon>Bacillati</taxon>
        <taxon>Chloroflexota</taxon>
        <taxon>Ktedonobacteria</taxon>
        <taxon>Ktedonobacterales</taxon>
        <taxon>Dictyobacteraceae</taxon>
        <taxon>Dictyobacter</taxon>
    </lineage>
</organism>
<keyword evidence="1" id="KW-0812">Transmembrane</keyword>
<evidence type="ECO:0000313" key="3">
    <source>
        <dbReference type="Proteomes" id="UP000635565"/>
    </source>
</evidence>
<dbReference type="Proteomes" id="UP000635565">
    <property type="component" value="Unassembled WGS sequence"/>
</dbReference>
<feature type="transmembrane region" description="Helical" evidence="1">
    <location>
        <begin position="400"/>
        <end position="423"/>
    </location>
</feature>
<gene>
    <name evidence="2" type="ORF">KSZ_73340</name>
</gene>
<dbReference type="Gene3D" id="3.40.50.880">
    <property type="match status" value="1"/>
</dbReference>
<feature type="transmembrane region" description="Helical" evidence="1">
    <location>
        <begin position="18"/>
        <end position="38"/>
    </location>
</feature>
<keyword evidence="1" id="KW-0472">Membrane</keyword>
<keyword evidence="1" id="KW-1133">Transmembrane helix</keyword>
<dbReference type="EMBL" id="BNJJ01000035">
    <property type="protein sequence ID" value="GHO89328.1"/>
    <property type="molecule type" value="Genomic_DNA"/>
</dbReference>
<dbReference type="InterPro" id="IPR029062">
    <property type="entry name" value="Class_I_gatase-like"/>
</dbReference>
<feature type="transmembrane region" description="Helical" evidence="1">
    <location>
        <begin position="444"/>
        <end position="462"/>
    </location>
</feature>
<reference evidence="2 3" key="1">
    <citation type="journal article" date="2021" name="Int. J. Syst. Evol. Microbiol.">
        <title>Reticulibacter mediterranei gen. nov., sp. nov., within the new family Reticulibacteraceae fam. nov., and Ktedonospora formicarum gen. nov., sp. nov., Ktedonobacter robiniae sp. nov., Dictyobacter formicarum sp. nov. and Dictyobacter arantiisoli sp. nov., belonging to the class Ktedonobacteria.</title>
        <authorList>
            <person name="Yabe S."/>
            <person name="Zheng Y."/>
            <person name="Wang C.M."/>
            <person name="Sakai Y."/>
            <person name="Abe K."/>
            <person name="Yokota A."/>
            <person name="Donadio S."/>
            <person name="Cavaletti L."/>
            <person name="Monciardini P."/>
        </authorList>
    </citation>
    <scope>NUCLEOTIDE SEQUENCE [LARGE SCALE GENOMIC DNA]</scope>
    <source>
        <strain evidence="2 3">SOSP1-9</strain>
    </source>
</reference>
<accession>A0ABQ3VVB9</accession>
<evidence type="ECO:0000313" key="2">
    <source>
        <dbReference type="EMBL" id="GHO89328.1"/>
    </source>
</evidence>
<dbReference type="SUPFAM" id="SSF52317">
    <property type="entry name" value="Class I glutamine amidotransferase-like"/>
    <property type="match status" value="1"/>
</dbReference>
<dbReference type="RefSeq" id="WP_201366856.1">
    <property type="nucleotide sequence ID" value="NZ_BNJJ01000035.1"/>
</dbReference>
<sequence>MRISHNSWLKTFNTRKKVIYSCIGICVLAVVSFALYRFSIPSPSSRSANNSSTPTITIDAGFEDTYRAGYWTPVRVTIDNSGPAFQGKLSVQSFSGGAHQQRIDTLSRWSFEEVVTLAQGAQKQLTIYAPHYTGNLITRGFLATLRNERGQAVSMQSSRQGYEVQPGDMLVGVLSDNAGLAPQLTKITLINQSGSLNVSRLDTHTMPTIETVLENFDVLILDNFATNTLSTQQLTMLQTWVNRGGILIEVGGLNWQRTLGPLPAHLLPVNVRGLDLLPAGTHLQSFNGNTIVPANSDIPPIQPTISTAQVSRQETFSNIQTVLSSANTPLIVQARQGAGLVYYLAFDPGAPPLDTWDTATNIWQTVLQRALGDRLLISSGAQSYDGGPGQILTRGGLVSFLIPGMSSTTSVLVILLICYILFLGPVRMWYIRRRPATQLQNGRIVLTGILIFSLLSFGLTAYEKETAITNNSVSIMQINQDGTAGHVITYMSVLAPNQGDLHVQIPGENLSEPIDAQYLDHNAAINSSQIQASGIPTRVTYNSNNTSLTLNNGNLWSIDPIISEQDLQLQGKLSGYLTLRDNHLLGNIQNNLPTALNDAYVLFPHNFISLGHLDAGQTRNFDVQLHSTQPVSEQTLADQIARQAGLPGQYFPFQQKKQPQTDLQKHMALLSALSGVGYNYTACEGSCLTHAITGKNTIYVTGGQIPDPNLKNDYDPLLISGAQATFMAWADQSLSGQPAPIVNNQTPQGQHTMFVQMPMKLNYSGLITIPQDSVTGSIVDISSFDAGAILPGSYTLTTGNVKFELDLPDIPHLYIGGFTITIPNLITHPSGPGSGISTHTNNIRTNIYNWHKQSWERMQPDANDAFTTNQPENYIGPNSRILVQVASKNATQIYFGKPTLSINGNAIP</sequence>
<protein>
    <submittedName>
        <fullName evidence="2">Uncharacterized protein</fullName>
    </submittedName>
</protein>
<comment type="caution">
    <text evidence="2">The sequence shown here is derived from an EMBL/GenBank/DDBJ whole genome shotgun (WGS) entry which is preliminary data.</text>
</comment>
<proteinExistence type="predicted"/>
<name>A0ABQ3VVB9_9CHLR</name>
<evidence type="ECO:0000256" key="1">
    <source>
        <dbReference type="SAM" id="Phobius"/>
    </source>
</evidence>